<sequence>MDLTGYGTYRHPDCALPSSFLEGEGKAAEQSTRGWGFLPQQRDCHKTAFHSSRGLVLATLFRVMKASGHHLLEK</sequence>
<organism evidence="1 2">
    <name type="scientific">Perca fluviatilis</name>
    <name type="common">European perch</name>
    <dbReference type="NCBI Taxonomy" id="8168"/>
    <lineage>
        <taxon>Eukaryota</taxon>
        <taxon>Metazoa</taxon>
        <taxon>Chordata</taxon>
        <taxon>Craniata</taxon>
        <taxon>Vertebrata</taxon>
        <taxon>Euteleostomi</taxon>
        <taxon>Actinopterygii</taxon>
        <taxon>Neopterygii</taxon>
        <taxon>Teleostei</taxon>
        <taxon>Neoteleostei</taxon>
        <taxon>Acanthomorphata</taxon>
        <taxon>Eupercaria</taxon>
        <taxon>Perciformes</taxon>
        <taxon>Percoidei</taxon>
        <taxon>Percidae</taxon>
        <taxon>Percinae</taxon>
        <taxon>Perca</taxon>
    </lineage>
</organism>
<proteinExistence type="predicted"/>
<gene>
    <name evidence="1" type="ORF">PFLUV_G00173170</name>
</gene>
<accession>A0A6A5EJN2</accession>
<reference evidence="1 2" key="1">
    <citation type="submission" date="2019-06" db="EMBL/GenBank/DDBJ databases">
        <title>A chromosome-scale genome assembly of the European perch, Perca fluviatilis.</title>
        <authorList>
            <person name="Roques C."/>
            <person name="Zahm M."/>
            <person name="Cabau C."/>
            <person name="Klopp C."/>
            <person name="Bouchez O."/>
            <person name="Donnadieu C."/>
            <person name="Kuhl H."/>
            <person name="Gislard M."/>
            <person name="Guendouz S."/>
            <person name="Journot L."/>
            <person name="Haffray P."/>
            <person name="Bestin A."/>
            <person name="Morvezen R."/>
            <person name="Feron R."/>
            <person name="Wen M."/>
            <person name="Jouanno E."/>
            <person name="Herpin A."/>
            <person name="Schartl M."/>
            <person name="Postlethwait J."/>
            <person name="Schaerlinger B."/>
            <person name="Chardard D."/>
            <person name="Lecocq T."/>
            <person name="Poncet C."/>
            <person name="Jaffrelo L."/>
            <person name="Lampietro C."/>
            <person name="Guiguen Y."/>
        </authorList>
    </citation>
    <scope>NUCLEOTIDE SEQUENCE [LARGE SCALE GENOMIC DNA]</scope>
    <source>
        <tissue evidence="1">Blood</tissue>
    </source>
</reference>
<dbReference type="Proteomes" id="UP000465112">
    <property type="component" value="Chromosome 15"/>
</dbReference>
<name>A0A6A5EJN2_PERFL</name>
<keyword evidence="2" id="KW-1185">Reference proteome</keyword>
<protein>
    <submittedName>
        <fullName evidence="1">Uncharacterized protein</fullName>
    </submittedName>
</protein>
<evidence type="ECO:0000313" key="1">
    <source>
        <dbReference type="EMBL" id="KAF1379158.1"/>
    </source>
</evidence>
<comment type="caution">
    <text evidence="1">The sequence shown here is derived from an EMBL/GenBank/DDBJ whole genome shotgun (WGS) entry which is preliminary data.</text>
</comment>
<dbReference type="EMBL" id="VHII01000015">
    <property type="protein sequence ID" value="KAF1379158.1"/>
    <property type="molecule type" value="Genomic_DNA"/>
</dbReference>
<evidence type="ECO:0000313" key="2">
    <source>
        <dbReference type="Proteomes" id="UP000465112"/>
    </source>
</evidence>
<dbReference type="AlphaFoldDB" id="A0A6A5EJN2"/>